<dbReference type="Proteomes" id="UP001187415">
    <property type="component" value="Unassembled WGS sequence"/>
</dbReference>
<keyword evidence="3" id="KW-1185">Reference proteome</keyword>
<dbReference type="EMBL" id="JAUPFM010000017">
    <property type="protein sequence ID" value="KAK2824646.1"/>
    <property type="molecule type" value="Genomic_DNA"/>
</dbReference>
<reference evidence="2" key="1">
    <citation type="submission" date="2023-07" db="EMBL/GenBank/DDBJ databases">
        <title>Chromosome-level Genome Assembly of Striped Snakehead (Channa striata).</title>
        <authorList>
            <person name="Liu H."/>
        </authorList>
    </citation>
    <scope>NUCLEOTIDE SEQUENCE</scope>
    <source>
        <strain evidence="2">Gz</strain>
        <tissue evidence="2">Muscle</tissue>
    </source>
</reference>
<comment type="caution">
    <text evidence="2">The sequence shown here is derived from an EMBL/GenBank/DDBJ whole genome shotgun (WGS) entry which is preliminary data.</text>
</comment>
<feature type="region of interest" description="Disordered" evidence="1">
    <location>
        <begin position="36"/>
        <end position="70"/>
    </location>
</feature>
<evidence type="ECO:0000256" key="1">
    <source>
        <dbReference type="SAM" id="MobiDB-lite"/>
    </source>
</evidence>
<evidence type="ECO:0000313" key="2">
    <source>
        <dbReference type="EMBL" id="KAK2824646.1"/>
    </source>
</evidence>
<accession>A0AA88RZH3</accession>
<protein>
    <submittedName>
        <fullName evidence="2">Uncharacterized protein</fullName>
    </submittedName>
</protein>
<proteinExistence type="predicted"/>
<name>A0AA88RZH3_CHASR</name>
<gene>
    <name evidence="2" type="ORF">Q5P01_021821</name>
</gene>
<sequence length="70" mass="8156">MNFAYTKRSRGPDDVGAALTLQQQRWRHRRLIAENLQTTTSGDPRLKRHPQKIKTTSNRHKEGCSWIQLA</sequence>
<evidence type="ECO:0000313" key="3">
    <source>
        <dbReference type="Proteomes" id="UP001187415"/>
    </source>
</evidence>
<dbReference type="AlphaFoldDB" id="A0AA88RZH3"/>
<organism evidence="2 3">
    <name type="scientific">Channa striata</name>
    <name type="common">Snakehead murrel</name>
    <name type="synonym">Ophicephalus striatus</name>
    <dbReference type="NCBI Taxonomy" id="64152"/>
    <lineage>
        <taxon>Eukaryota</taxon>
        <taxon>Metazoa</taxon>
        <taxon>Chordata</taxon>
        <taxon>Craniata</taxon>
        <taxon>Vertebrata</taxon>
        <taxon>Euteleostomi</taxon>
        <taxon>Actinopterygii</taxon>
        <taxon>Neopterygii</taxon>
        <taxon>Teleostei</taxon>
        <taxon>Neoteleostei</taxon>
        <taxon>Acanthomorphata</taxon>
        <taxon>Anabantaria</taxon>
        <taxon>Anabantiformes</taxon>
        <taxon>Channoidei</taxon>
        <taxon>Channidae</taxon>
        <taxon>Channa</taxon>
    </lineage>
</organism>